<comment type="caution">
    <text evidence="2">The sequence shown here is derived from an EMBL/GenBank/DDBJ whole genome shotgun (WGS) entry which is preliminary data.</text>
</comment>
<dbReference type="RefSeq" id="WP_345227308.1">
    <property type="nucleotide sequence ID" value="NZ_BAABHA010000015.1"/>
</dbReference>
<protein>
    <submittedName>
        <fullName evidence="2">Uncharacterized protein</fullName>
    </submittedName>
</protein>
<feature type="region of interest" description="Disordered" evidence="1">
    <location>
        <begin position="41"/>
        <end position="75"/>
    </location>
</feature>
<evidence type="ECO:0000313" key="3">
    <source>
        <dbReference type="Proteomes" id="UP001500454"/>
    </source>
</evidence>
<sequence length="75" mass="8150">MKTVIELDYKEVSAAISAYVRNKGYDVQVVRLVLPEGAEKTSVGARVEATPRSTYSSTSSLANQTARVESQGNDR</sequence>
<reference evidence="3" key="1">
    <citation type="journal article" date="2019" name="Int. J. Syst. Evol. Microbiol.">
        <title>The Global Catalogue of Microorganisms (GCM) 10K type strain sequencing project: providing services to taxonomists for standard genome sequencing and annotation.</title>
        <authorList>
            <consortium name="The Broad Institute Genomics Platform"/>
            <consortium name="The Broad Institute Genome Sequencing Center for Infectious Disease"/>
            <person name="Wu L."/>
            <person name="Ma J."/>
        </authorList>
    </citation>
    <scope>NUCLEOTIDE SEQUENCE [LARGE SCALE GENOMIC DNA]</scope>
    <source>
        <strain evidence="3">JCM 17924</strain>
    </source>
</reference>
<accession>A0ABP8JJE4</accession>
<organism evidence="2 3">
    <name type="scientific">Hymenobacter koreensis</name>
    <dbReference type="NCBI Taxonomy" id="1084523"/>
    <lineage>
        <taxon>Bacteria</taxon>
        <taxon>Pseudomonadati</taxon>
        <taxon>Bacteroidota</taxon>
        <taxon>Cytophagia</taxon>
        <taxon>Cytophagales</taxon>
        <taxon>Hymenobacteraceae</taxon>
        <taxon>Hymenobacter</taxon>
    </lineage>
</organism>
<name>A0ABP8JJE4_9BACT</name>
<keyword evidence="3" id="KW-1185">Reference proteome</keyword>
<feature type="compositionally biased region" description="Polar residues" evidence="1">
    <location>
        <begin position="51"/>
        <end position="75"/>
    </location>
</feature>
<dbReference type="Proteomes" id="UP001500454">
    <property type="component" value="Unassembled WGS sequence"/>
</dbReference>
<dbReference type="EMBL" id="BAABHA010000015">
    <property type="protein sequence ID" value="GAA4391684.1"/>
    <property type="molecule type" value="Genomic_DNA"/>
</dbReference>
<gene>
    <name evidence="2" type="ORF">GCM10023186_41230</name>
</gene>
<evidence type="ECO:0000256" key="1">
    <source>
        <dbReference type="SAM" id="MobiDB-lite"/>
    </source>
</evidence>
<proteinExistence type="predicted"/>
<evidence type="ECO:0000313" key="2">
    <source>
        <dbReference type="EMBL" id="GAA4391684.1"/>
    </source>
</evidence>